<dbReference type="InterPro" id="IPR013783">
    <property type="entry name" value="Ig-like_fold"/>
</dbReference>
<sequence length="291" mass="33443">MVESLRVVSILLITGLVVECKMHVHVHLNVPRYVLLGSHMLLKCDYNVEKDQLHKVEWHKHGHKIFQFVNGRKPPFKNYTIHGAQIDWAQSNEQQVRLKILDFDASGVYCCEVTTETPIYTKASEDEEVTVIKKQTEDPQITYWKEEYTVGERLEVNCTSGPSRPTPEVTWLLNGKQAEEQWIRTFPEQRPSSVTVQLSLEVKEEHIPQIELTCLSTIPGYLGHHVRHSDYADHRTQDFLVGVVAAEPIVQENSISGALRLRLPMLMLLILTPLLLSVNRRIRLATYLVSF</sequence>
<reference evidence="4" key="1">
    <citation type="submission" date="2015-11" db="EMBL/GenBank/DDBJ databases">
        <title>De novo transcriptome assembly of four potential Pierce s Disease insect vectors from Arizona vineyards.</title>
        <authorList>
            <person name="Tassone E.E."/>
        </authorList>
    </citation>
    <scope>NUCLEOTIDE SEQUENCE</scope>
</reference>
<keyword evidence="1" id="KW-1015">Disulfide bond</keyword>
<dbReference type="SUPFAM" id="SSF48726">
    <property type="entry name" value="Immunoglobulin"/>
    <property type="match status" value="2"/>
</dbReference>
<dbReference type="PANTHER" id="PTHR21261">
    <property type="entry name" value="BEAT PROTEIN"/>
    <property type="match status" value="1"/>
</dbReference>
<evidence type="ECO:0000313" key="4">
    <source>
        <dbReference type="EMBL" id="JAT16014.1"/>
    </source>
</evidence>
<evidence type="ECO:0000256" key="2">
    <source>
        <dbReference type="SAM" id="SignalP"/>
    </source>
</evidence>
<feature type="domain" description="Ig-like" evidence="3">
    <location>
        <begin position="139"/>
        <end position="214"/>
    </location>
</feature>
<feature type="signal peptide" evidence="2">
    <location>
        <begin position="1"/>
        <end position="20"/>
    </location>
</feature>
<dbReference type="InterPro" id="IPR036179">
    <property type="entry name" value="Ig-like_dom_sf"/>
</dbReference>
<feature type="chain" id="PRO_5008586953" description="Ig-like domain-containing protein" evidence="2">
    <location>
        <begin position="21"/>
        <end position="291"/>
    </location>
</feature>
<dbReference type="AlphaFoldDB" id="A0A1B6KXN4"/>
<dbReference type="Gene3D" id="2.60.40.10">
    <property type="entry name" value="Immunoglobulins"/>
    <property type="match status" value="2"/>
</dbReference>
<protein>
    <recommendedName>
        <fullName evidence="3">Ig-like domain-containing protein</fullName>
    </recommendedName>
</protein>
<dbReference type="InterPro" id="IPR007110">
    <property type="entry name" value="Ig-like_dom"/>
</dbReference>
<dbReference type="PANTHER" id="PTHR21261:SF3">
    <property type="entry name" value="BEATEN PATH VII"/>
    <property type="match status" value="1"/>
</dbReference>
<organism evidence="4">
    <name type="scientific">Graphocephala atropunctata</name>
    <dbReference type="NCBI Taxonomy" id="36148"/>
    <lineage>
        <taxon>Eukaryota</taxon>
        <taxon>Metazoa</taxon>
        <taxon>Ecdysozoa</taxon>
        <taxon>Arthropoda</taxon>
        <taxon>Hexapoda</taxon>
        <taxon>Insecta</taxon>
        <taxon>Pterygota</taxon>
        <taxon>Neoptera</taxon>
        <taxon>Paraneoptera</taxon>
        <taxon>Hemiptera</taxon>
        <taxon>Auchenorrhyncha</taxon>
        <taxon>Membracoidea</taxon>
        <taxon>Cicadellidae</taxon>
        <taxon>Cicadellinae</taxon>
        <taxon>Cicadellini</taxon>
        <taxon>Graphocephala</taxon>
    </lineage>
</organism>
<dbReference type="PROSITE" id="PS50835">
    <property type="entry name" value="IG_LIKE"/>
    <property type="match status" value="2"/>
</dbReference>
<name>A0A1B6KXN4_9HEMI</name>
<dbReference type="Pfam" id="PF08205">
    <property type="entry name" value="C2-set_2"/>
    <property type="match status" value="1"/>
</dbReference>
<keyword evidence="2" id="KW-0732">Signal</keyword>
<proteinExistence type="predicted"/>
<dbReference type="InterPro" id="IPR013162">
    <property type="entry name" value="CD80_C2-set"/>
</dbReference>
<evidence type="ECO:0000256" key="1">
    <source>
        <dbReference type="ARBA" id="ARBA00023157"/>
    </source>
</evidence>
<dbReference type="EMBL" id="GEBQ01023963">
    <property type="protein sequence ID" value="JAT16014.1"/>
    <property type="molecule type" value="Transcribed_RNA"/>
</dbReference>
<accession>A0A1B6KXN4</accession>
<evidence type="ECO:0000259" key="3">
    <source>
        <dbReference type="PROSITE" id="PS50835"/>
    </source>
</evidence>
<gene>
    <name evidence="4" type="ORF">g.45203</name>
</gene>
<feature type="domain" description="Ig-like" evidence="3">
    <location>
        <begin position="37"/>
        <end position="130"/>
    </location>
</feature>